<keyword evidence="1" id="KW-0472">Membrane</keyword>
<evidence type="ECO:0000313" key="2">
    <source>
        <dbReference type="EMBL" id="QTC48482.1"/>
    </source>
</evidence>
<evidence type="ECO:0000256" key="1">
    <source>
        <dbReference type="SAM" id="Phobius"/>
    </source>
</evidence>
<keyword evidence="1" id="KW-1133">Transmembrane helix</keyword>
<evidence type="ECO:0000313" key="3">
    <source>
        <dbReference type="Proteomes" id="UP000663901"/>
    </source>
</evidence>
<sequence>MNAPSIMKDKDALEIIRNIIRETVLANGACALLISLALPMFKYSVPVKFFALVLITAAILIFSWLACYVSLYFGELEERYPRLSKAVIFFWAVIFELSVIVAVWKIWPE</sequence>
<proteinExistence type="predicted"/>
<reference evidence="2" key="1">
    <citation type="submission" date="2020-07" db="EMBL/GenBank/DDBJ databases">
        <title>Genome Sequences for Panteoa spp. that cause Center Rot in Onions.</title>
        <authorList>
            <person name="Asselin J.A."/>
            <person name="Helmann T."/>
            <person name="Beer S."/>
            <person name="Stodghill P."/>
        </authorList>
    </citation>
    <scope>NUCLEOTIDE SEQUENCE</scope>
    <source>
        <strain evidence="2">OC5a</strain>
        <plasmid evidence="2">pOC5aB</plasmid>
    </source>
</reference>
<accession>A0A8A4KAL2</accession>
<dbReference type="AlphaFoldDB" id="A0A8A4KAL2"/>
<feature type="transmembrane region" description="Helical" evidence="1">
    <location>
        <begin position="86"/>
        <end position="107"/>
    </location>
</feature>
<feature type="transmembrane region" description="Helical" evidence="1">
    <location>
        <begin position="49"/>
        <end position="74"/>
    </location>
</feature>
<geneLocation type="plasmid" evidence="2 3">
    <name>pOC5aB</name>
</geneLocation>
<protein>
    <submittedName>
        <fullName evidence="2">Uncharacterized protein</fullName>
    </submittedName>
</protein>
<dbReference type="Proteomes" id="UP000663901">
    <property type="component" value="Plasmid pOC5aB"/>
</dbReference>
<organism evidence="2 3">
    <name type="scientific">Pantoea ananas</name>
    <name type="common">Erwinia uredovora</name>
    <dbReference type="NCBI Taxonomy" id="553"/>
    <lineage>
        <taxon>Bacteria</taxon>
        <taxon>Pseudomonadati</taxon>
        <taxon>Pseudomonadota</taxon>
        <taxon>Gammaproteobacteria</taxon>
        <taxon>Enterobacterales</taxon>
        <taxon>Erwiniaceae</taxon>
        <taxon>Pantoea</taxon>
    </lineage>
</organism>
<dbReference type="RefSeq" id="WP_207806775.1">
    <property type="nucleotide sequence ID" value="NZ_CP059085.1"/>
</dbReference>
<keyword evidence="2" id="KW-0614">Plasmid</keyword>
<keyword evidence="1" id="KW-0812">Transmembrane</keyword>
<feature type="transmembrane region" description="Helical" evidence="1">
    <location>
        <begin position="24"/>
        <end position="43"/>
    </location>
</feature>
<gene>
    <name evidence="2" type="ORF">H0Z12_22110</name>
</gene>
<dbReference type="EMBL" id="CP059085">
    <property type="protein sequence ID" value="QTC48482.1"/>
    <property type="molecule type" value="Genomic_DNA"/>
</dbReference>
<name>A0A8A4KAL2_PANAN</name>